<evidence type="ECO:0000313" key="11">
    <source>
        <dbReference type="Proteomes" id="UP000437068"/>
    </source>
</evidence>
<dbReference type="EMBL" id="QXGC01001669">
    <property type="protein sequence ID" value="KAE9198283.1"/>
    <property type="molecule type" value="Genomic_DNA"/>
</dbReference>
<evidence type="ECO:0000313" key="4">
    <source>
        <dbReference type="EMBL" id="KAE9145383.1"/>
    </source>
</evidence>
<dbReference type="Proteomes" id="UP000441208">
    <property type="component" value="Unassembled WGS sequence"/>
</dbReference>
<evidence type="ECO:0000313" key="1">
    <source>
        <dbReference type="EMBL" id="KAE8935576.1"/>
    </source>
</evidence>
<evidence type="ECO:0000313" key="16">
    <source>
        <dbReference type="Proteomes" id="UP000476176"/>
    </source>
</evidence>
<dbReference type="EMBL" id="QXFW01001151">
    <property type="protein sequence ID" value="KAE8995629.1"/>
    <property type="molecule type" value="Genomic_DNA"/>
</dbReference>
<evidence type="ECO:0000313" key="14">
    <source>
        <dbReference type="Proteomes" id="UP000441208"/>
    </source>
</evidence>
<protein>
    <submittedName>
        <fullName evidence="8">Uncharacterized protein</fullName>
    </submittedName>
</protein>
<evidence type="ECO:0000313" key="7">
    <source>
        <dbReference type="EMBL" id="KAE9210299.1"/>
    </source>
</evidence>
<dbReference type="EMBL" id="QXGA01000474">
    <property type="protein sequence ID" value="KAE9145383.1"/>
    <property type="molecule type" value="Genomic_DNA"/>
</dbReference>
<evidence type="ECO:0000313" key="8">
    <source>
        <dbReference type="EMBL" id="KAE9286943.1"/>
    </source>
</evidence>
<accession>A0A6A4CAP7</accession>
<dbReference type="Proteomes" id="UP000433483">
    <property type="component" value="Unassembled WGS sequence"/>
</dbReference>
<sequence length="32" mass="3447">MKQEIGQVGGGAMETQTSMSLRASVLLLQRLL</sequence>
<comment type="caution">
    <text evidence="8">The sequence shown here is derived from an EMBL/GenBank/DDBJ whole genome shotgun (WGS) entry which is preliminary data.</text>
</comment>
<dbReference type="Proteomes" id="UP000476176">
    <property type="component" value="Unassembled WGS sequence"/>
</dbReference>
<evidence type="ECO:0000313" key="2">
    <source>
        <dbReference type="EMBL" id="KAE8995629.1"/>
    </source>
</evidence>
<gene>
    <name evidence="8" type="ORF">PF001_g21211</name>
    <name evidence="6" type="ORF">PF002_g19062</name>
    <name evidence="5" type="ORF">PF004_g19584</name>
    <name evidence="7" type="ORF">PF005_g11480</name>
    <name evidence="4" type="ORF">PF006_g9757</name>
    <name evidence="3" type="ORF">PF007_g12720</name>
    <name evidence="1" type="ORF">PF009_g14489</name>
    <name evidence="2" type="ORF">PF011_g16249</name>
</gene>
<evidence type="ECO:0000313" key="9">
    <source>
        <dbReference type="Proteomes" id="UP000429523"/>
    </source>
</evidence>
<proteinExistence type="predicted"/>
<organism evidence="8 11">
    <name type="scientific">Phytophthora fragariae</name>
    <dbReference type="NCBI Taxonomy" id="53985"/>
    <lineage>
        <taxon>Eukaryota</taxon>
        <taxon>Sar</taxon>
        <taxon>Stramenopiles</taxon>
        <taxon>Oomycota</taxon>
        <taxon>Peronosporomycetes</taxon>
        <taxon>Peronosporales</taxon>
        <taxon>Peronosporaceae</taxon>
        <taxon>Phytophthora</taxon>
    </lineage>
</organism>
<dbReference type="Proteomes" id="UP000440367">
    <property type="component" value="Unassembled WGS sequence"/>
</dbReference>
<dbReference type="Proteomes" id="UP000460718">
    <property type="component" value="Unassembled WGS sequence"/>
</dbReference>
<dbReference type="EMBL" id="QXGD01001291">
    <property type="protein sequence ID" value="KAE9209604.1"/>
    <property type="molecule type" value="Genomic_DNA"/>
</dbReference>
<evidence type="ECO:0000313" key="12">
    <source>
        <dbReference type="Proteomes" id="UP000440367"/>
    </source>
</evidence>
<evidence type="ECO:0000313" key="5">
    <source>
        <dbReference type="EMBL" id="KAE9198283.1"/>
    </source>
</evidence>
<name>A0A6A4CAP7_9STRA</name>
<dbReference type="AlphaFoldDB" id="A0A6A4CAP7"/>
<dbReference type="EMBL" id="QXFZ01000679">
    <property type="protein sequence ID" value="KAE9108274.1"/>
    <property type="molecule type" value="Genomic_DNA"/>
</dbReference>
<dbReference type="Proteomes" id="UP000437068">
    <property type="component" value="Unassembled WGS sequence"/>
</dbReference>
<evidence type="ECO:0000313" key="10">
    <source>
        <dbReference type="Proteomes" id="UP000433483"/>
    </source>
</evidence>
<dbReference type="Proteomes" id="UP000429523">
    <property type="component" value="Unassembled WGS sequence"/>
</dbReference>
<evidence type="ECO:0000313" key="6">
    <source>
        <dbReference type="EMBL" id="KAE9209604.1"/>
    </source>
</evidence>
<evidence type="ECO:0000313" key="13">
    <source>
        <dbReference type="Proteomes" id="UP000440732"/>
    </source>
</evidence>
<dbReference type="EMBL" id="QXGB01000574">
    <property type="protein sequence ID" value="KAE9210299.1"/>
    <property type="molecule type" value="Genomic_DNA"/>
</dbReference>
<evidence type="ECO:0000313" key="15">
    <source>
        <dbReference type="Proteomes" id="UP000460718"/>
    </source>
</evidence>
<dbReference type="Proteomes" id="UP000440732">
    <property type="component" value="Unassembled WGS sequence"/>
</dbReference>
<dbReference type="EMBL" id="QXGF01000792">
    <property type="protein sequence ID" value="KAE8935576.1"/>
    <property type="molecule type" value="Genomic_DNA"/>
</dbReference>
<evidence type="ECO:0000313" key="3">
    <source>
        <dbReference type="EMBL" id="KAE9108274.1"/>
    </source>
</evidence>
<dbReference type="EMBL" id="QXGE01001907">
    <property type="protein sequence ID" value="KAE9286943.1"/>
    <property type="molecule type" value="Genomic_DNA"/>
</dbReference>
<reference evidence="9 10" key="1">
    <citation type="submission" date="2018-08" db="EMBL/GenBank/DDBJ databases">
        <title>Genomic investigation of the strawberry pathogen Phytophthora fragariae indicates pathogenicity is determined by transcriptional variation in three key races.</title>
        <authorList>
            <person name="Adams T.M."/>
            <person name="Armitage A.D."/>
            <person name="Sobczyk M.K."/>
            <person name="Bates H.J."/>
            <person name="Dunwell J.M."/>
            <person name="Nellist C.F."/>
            <person name="Harrison R.J."/>
        </authorList>
    </citation>
    <scope>NUCLEOTIDE SEQUENCE [LARGE SCALE GENOMIC DNA]</scope>
    <source>
        <strain evidence="8 11">A4</strain>
        <strain evidence="6 12">BC-1</strain>
        <strain evidence="5 16">BC-23</strain>
        <strain evidence="7 10">NOV-27</strain>
        <strain evidence="4 13">NOV-5</strain>
        <strain evidence="3 14">NOV-71</strain>
        <strain evidence="1 9">NOV-9</strain>
        <strain evidence="2 15">SCRP245</strain>
    </source>
</reference>
<keyword evidence="10" id="KW-1185">Reference proteome</keyword>